<evidence type="ECO:0000256" key="2">
    <source>
        <dbReference type="ARBA" id="ARBA00022729"/>
    </source>
</evidence>
<dbReference type="Gene3D" id="2.10.25.10">
    <property type="entry name" value="Laminin"/>
    <property type="match status" value="1"/>
</dbReference>
<keyword evidence="3" id="KW-0677">Repeat</keyword>
<keyword evidence="2" id="KW-0732">Signal</keyword>
<comment type="caution">
    <text evidence="6">Lacks conserved residue(s) required for the propagation of feature annotation.</text>
</comment>
<dbReference type="FunFam" id="2.10.25.10:FF:000012">
    <property type="entry name" value="Delta-like protein"/>
    <property type="match status" value="1"/>
</dbReference>
<dbReference type="PROSITE" id="PS00022">
    <property type="entry name" value="EGF_1"/>
    <property type="match status" value="1"/>
</dbReference>
<feature type="transmembrane region" description="Helical" evidence="8">
    <location>
        <begin position="92"/>
        <end position="114"/>
    </location>
</feature>
<feature type="compositionally biased region" description="Polar residues" evidence="7">
    <location>
        <begin position="179"/>
        <end position="197"/>
    </location>
</feature>
<reference evidence="10" key="1">
    <citation type="submission" date="2015-07" db="EMBL/GenBank/DDBJ databases">
        <title>MeaNS - Measles Nucleotide Surveillance Program.</title>
        <authorList>
            <person name="Tran T."/>
            <person name="Druce J."/>
        </authorList>
    </citation>
    <scope>NUCLEOTIDE SEQUENCE</scope>
    <source>
        <strain evidence="10">UCB-OBI-ISO-001</strain>
        <tissue evidence="10">Gonad</tissue>
    </source>
</reference>
<dbReference type="SUPFAM" id="SSF57196">
    <property type="entry name" value="EGF/Laminin"/>
    <property type="match status" value="1"/>
</dbReference>
<keyword evidence="1 6" id="KW-0245">EGF-like domain</keyword>
<feature type="domain" description="EGF-like" evidence="9">
    <location>
        <begin position="36"/>
        <end position="72"/>
    </location>
</feature>
<dbReference type="EMBL" id="KQ423411">
    <property type="protein sequence ID" value="KOF72973.1"/>
    <property type="molecule type" value="Genomic_DNA"/>
</dbReference>
<keyword evidence="4 6" id="KW-1015">Disulfide bond</keyword>
<keyword evidence="8" id="KW-1133">Transmembrane helix</keyword>
<keyword evidence="8" id="KW-0472">Membrane</keyword>
<accession>A0A0L8G7V4</accession>
<evidence type="ECO:0000256" key="5">
    <source>
        <dbReference type="ARBA" id="ARBA00023180"/>
    </source>
</evidence>
<proteinExistence type="predicted"/>
<dbReference type="OrthoDB" id="10328291at2759"/>
<organism evidence="10">
    <name type="scientific">Octopus bimaculoides</name>
    <name type="common">California two-spotted octopus</name>
    <dbReference type="NCBI Taxonomy" id="37653"/>
    <lineage>
        <taxon>Eukaryota</taxon>
        <taxon>Metazoa</taxon>
        <taxon>Spiralia</taxon>
        <taxon>Lophotrochozoa</taxon>
        <taxon>Mollusca</taxon>
        <taxon>Cephalopoda</taxon>
        <taxon>Coleoidea</taxon>
        <taxon>Octopodiformes</taxon>
        <taxon>Octopoda</taxon>
        <taxon>Incirrata</taxon>
        <taxon>Octopodidae</taxon>
        <taxon>Octopus</taxon>
    </lineage>
</organism>
<gene>
    <name evidence="10" type="ORF">OCBIM_22038580mg</name>
</gene>
<evidence type="ECO:0000313" key="10">
    <source>
        <dbReference type="EMBL" id="KOF72973.1"/>
    </source>
</evidence>
<dbReference type="AlphaFoldDB" id="A0A0L8G7V4"/>
<sequence>MILRSEYALLRRRRSIETNHIYNLDEIAADDDEIEIYWKCSSNLCKNGAKCFERGPELWCRCPKKYTGTWCEIKRAGHEASCSCDDGTIRKLAIAFVVLFVLFVLFLIFAAYLYRRKLPCCRKKEKREWCEPIQQRLEDDWRIKELLINDTLKASMSNIRSVTTCDEQKCKPREEGCKSESQSSMESCVNINSQASQPDKKIRFSSKP</sequence>
<name>A0A0L8G7V4_OCTBM</name>
<dbReference type="KEGG" id="obi:106878620"/>
<evidence type="ECO:0000256" key="7">
    <source>
        <dbReference type="SAM" id="MobiDB-lite"/>
    </source>
</evidence>
<evidence type="ECO:0000256" key="4">
    <source>
        <dbReference type="ARBA" id="ARBA00023157"/>
    </source>
</evidence>
<keyword evidence="8" id="KW-0812">Transmembrane</keyword>
<keyword evidence="5" id="KW-0325">Glycoprotein</keyword>
<feature type="region of interest" description="Disordered" evidence="7">
    <location>
        <begin position="172"/>
        <end position="208"/>
    </location>
</feature>
<protein>
    <recommendedName>
        <fullName evidence="9">EGF-like domain-containing protein</fullName>
    </recommendedName>
</protein>
<evidence type="ECO:0000259" key="9">
    <source>
        <dbReference type="PROSITE" id="PS50026"/>
    </source>
</evidence>
<dbReference type="InterPro" id="IPR000742">
    <property type="entry name" value="EGF"/>
</dbReference>
<evidence type="ECO:0000256" key="1">
    <source>
        <dbReference type="ARBA" id="ARBA00022536"/>
    </source>
</evidence>
<evidence type="ECO:0000256" key="8">
    <source>
        <dbReference type="SAM" id="Phobius"/>
    </source>
</evidence>
<evidence type="ECO:0000256" key="3">
    <source>
        <dbReference type="ARBA" id="ARBA00022737"/>
    </source>
</evidence>
<evidence type="ECO:0000256" key="6">
    <source>
        <dbReference type="PROSITE-ProRule" id="PRU00076"/>
    </source>
</evidence>
<dbReference type="PROSITE" id="PS50026">
    <property type="entry name" value="EGF_3"/>
    <property type="match status" value="1"/>
</dbReference>
<feature type="disulfide bond" evidence="6">
    <location>
        <begin position="62"/>
        <end position="71"/>
    </location>
</feature>